<dbReference type="InterPro" id="IPR039391">
    <property type="entry name" value="Phytocyanin-like"/>
</dbReference>
<dbReference type="EMBL" id="CP097510">
    <property type="protein sequence ID" value="URE24632.1"/>
    <property type="molecule type" value="Genomic_DNA"/>
</dbReference>
<name>A0A9E7H6J6_9LILI</name>
<dbReference type="Gene3D" id="2.60.40.420">
    <property type="entry name" value="Cupredoxins - blue copper proteins"/>
    <property type="match status" value="1"/>
</dbReference>
<dbReference type="Proteomes" id="UP001055439">
    <property type="component" value="Chromosome 8"/>
</dbReference>
<dbReference type="GO" id="GO:0009055">
    <property type="term" value="F:electron transfer activity"/>
    <property type="evidence" value="ECO:0007669"/>
    <property type="project" value="InterPro"/>
</dbReference>
<evidence type="ECO:0000313" key="4">
    <source>
        <dbReference type="Proteomes" id="UP001055439"/>
    </source>
</evidence>
<organism evidence="3 4">
    <name type="scientific">Musa troglodytarum</name>
    <name type="common">fe'i banana</name>
    <dbReference type="NCBI Taxonomy" id="320322"/>
    <lineage>
        <taxon>Eukaryota</taxon>
        <taxon>Viridiplantae</taxon>
        <taxon>Streptophyta</taxon>
        <taxon>Embryophyta</taxon>
        <taxon>Tracheophyta</taxon>
        <taxon>Spermatophyta</taxon>
        <taxon>Magnoliopsida</taxon>
        <taxon>Liliopsida</taxon>
        <taxon>Zingiberales</taxon>
        <taxon>Musaceae</taxon>
        <taxon>Musa</taxon>
    </lineage>
</organism>
<protein>
    <submittedName>
        <fullName evidence="3">Blue copper binding protein-like</fullName>
    </submittedName>
</protein>
<dbReference type="Pfam" id="PF02298">
    <property type="entry name" value="Cu_bind_like"/>
    <property type="match status" value="1"/>
</dbReference>
<dbReference type="InterPro" id="IPR008972">
    <property type="entry name" value="Cupredoxin"/>
</dbReference>
<accession>A0A9E7H6J6</accession>
<evidence type="ECO:0000259" key="2">
    <source>
        <dbReference type="PROSITE" id="PS51485"/>
    </source>
</evidence>
<dbReference type="FunFam" id="2.60.40.420:FF:000074">
    <property type="entry name" value="Blue copper binding protein-like"/>
    <property type="match status" value="1"/>
</dbReference>
<feature type="signal peptide" evidence="1">
    <location>
        <begin position="1"/>
        <end position="28"/>
    </location>
</feature>
<feature type="chain" id="PRO_5039360269" evidence="1">
    <location>
        <begin position="29"/>
        <end position="169"/>
    </location>
</feature>
<sequence length="169" mass="18444">MPSLLFLRDAIFALILLLHLMALRHVAATDYMVGDDDGWNTGTNYLAWSEKYNFTVGDVLVFRYLAGQHDVYQVTEETYRSCNSSSGVLRRYASGADRVPLEAATTYWFICNTSGHCLGGMKFGISVANSSSRGGVVEAQAPAQGGAAPRGAPVWLLGLTMGMWGLLYY</sequence>
<keyword evidence="1" id="KW-0732">Signal</keyword>
<dbReference type="AlphaFoldDB" id="A0A9E7H6J6"/>
<dbReference type="InterPro" id="IPR003245">
    <property type="entry name" value="Phytocyanin_dom"/>
</dbReference>
<keyword evidence="4" id="KW-1185">Reference proteome</keyword>
<evidence type="ECO:0000256" key="1">
    <source>
        <dbReference type="SAM" id="SignalP"/>
    </source>
</evidence>
<dbReference type="OrthoDB" id="1921208at2759"/>
<dbReference type="SUPFAM" id="SSF49503">
    <property type="entry name" value="Cupredoxins"/>
    <property type="match status" value="1"/>
</dbReference>
<gene>
    <name evidence="3" type="ORF">MUK42_16530</name>
</gene>
<dbReference type="PANTHER" id="PTHR33021">
    <property type="entry name" value="BLUE COPPER PROTEIN"/>
    <property type="match status" value="1"/>
</dbReference>
<dbReference type="CDD" id="cd04216">
    <property type="entry name" value="Phytocyanin"/>
    <property type="match status" value="1"/>
</dbReference>
<dbReference type="PROSITE" id="PS51485">
    <property type="entry name" value="PHYTOCYANIN"/>
    <property type="match status" value="1"/>
</dbReference>
<dbReference type="PANTHER" id="PTHR33021:SF179">
    <property type="entry name" value="OS09G0541100 PROTEIN"/>
    <property type="match status" value="1"/>
</dbReference>
<proteinExistence type="predicted"/>
<feature type="domain" description="Phytocyanin" evidence="2">
    <location>
        <begin position="29"/>
        <end position="129"/>
    </location>
</feature>
<evidence type="ECO:0000313" key="3">
    <source>
        <dbReference type="EMBL" id="URE24632.1"/>
    </source>
</evidence>
<reference evidence="3" key="1">
    <citation type="submission" date="2022-05" db="EMBL/GenBank/DDBJ databases">
        <title>The Musa troglodytarum L. genome provides insights into the mechanism of non-climacteric behaviour and enrichment of carotenoids.</title>
        <authorList>
            <person name="Wang J."/>
        </authorList>
    </citation>
    <scope>NUCLEOTIDE SEQUENCE</scope>
    <source>
        <tissue evidence="3">Leaf</tissue>
    </source>
</reference>
<dbReference type="GO" id="GO:0005886">
    <property type="term" value="C:plasma membrane"/>
    <property type="evidence" value="ECO:0007669"/>
    <property type="project" value="TreeGrafter"/>
</dbReference>